<feature type="domain" description="ComEC/Rec2-related protein" evidence="7">
    <location>
        <begin position="97"/>
        <end position="374"/>
    </location>
</feature>
<evidence type="ECO:0000256" key="3">
    <source>
        <dbReference type="ARBA" id="ARBA00022692"/>
    </source>
</evidence>
<dbReference type="PANTHER" id="PTHR30619:SF1">
    <property type="entry name" value="RECOMBINATION PROTEIN 2"/>
    <property type="match status" value="1"/>
</dbReference>
<feature type="transmembrane region" description="Helical" evidence="6">
    <location>
        <begin position="117"/>
        <end position="137"/>
    </location>
</feature>
<dbReference type="InterPro" id="IPR004477">
    <property type="entry name" value="ComEC_N"/>
</dbReference>
<accession>X1DG67</accession>
<dbReference type="EMBL" id="BARU01001682">
    <property type="protein sequence ID" value="GAH19856.1"/>
    <property type="molecule type" value="Genomic_DNA"/>
</dbReference>
<keyword evidence="5 6" id="KW-0472">Membrane</keyword>
<evidence type="ECO:0008006" key="10">
    <source>
        <dbReference type="Google" id="ProtNLM"/>
    </source>
</evidence>
<feature type="transmembrane region" description="Helical" evidence="6">
    <location>
        <begin position="409"/>
        <end position="428"/>
    </location>
</feature>
<dbReference type="InterPro" id="IPR052159">
    <property type="entry name" value="Competence_DNA_uptake"/>
</dbReference>
<feature type="transmembrane region" description="Helical" evidence="6">
    <location>
        <begin position="324"/>
        <end position="347"/>
    </location>
</feature>
<proteinExistence type="predicted"/>
<keyword evidence="4 6" id="KW-1133">Transmembrane helix</keyword>
<evidence type="ECO:0000256" key="5">
    <source>
        <dbReference type="ARBA" id="ARBA00023136"/>
    </source>
</evidence>
<sequence>VSGTALLFVPRYPIYSYGDVLLVTGKLETPPQLNDFDYKGYLAHQEIYSTMLYPKIEIVETGKGFKPLEWVYSLRNRLSQTLTEVLPEPQASLAQGIILGIRGNIPSSIKADFSHTGAAHLLAISGLHLAIVAGMILSASIWLLGKKHYLYIWLALGTIWLYALLTGMHPPVIRGAIMASLFLTAELLGRQRTAITALAFAAAVMVGISPHILWAASFQMSFTAMAGLIFIFPPLQALGRRAVKATLGEDRAAVPVANLITDSFSVPLGAILAVWPLVAYYFGIISFVGLPATFLVLLALPGIIITGALTGSLGLIVLPAAQTLAWLAWLFLSYMLLVVNGFAAIPLSSIEVGAINIHLIWTYYLVLALALWLNSHRRQASTLTTKSLTSVKPGVSKITNFVSKLPKKWVMPPLLVIAILVSVAAATMPDDNLHVSILDVGQGDAILIHKGNLQV</sequence>
<dbReference type="GO" id="GO:0005886">
    <property type="term" value="C:plasma membrane"/>
    <property type="evidence" value="ECO:0007669"/>
    <property type="project" value="UniProtKB-SubCell"/>
</dbReference>
<keyword evidence="2" id="KW-1003">Cell membrane</keyword>
<gene>
    <name evidence="9" type="ORF">S03H2_04287</name>
</gene>
<dbReference type="AlphaFoldDB" id="X1DG67"/>
<protein>
    <recommendedName>
        <fullName evidence="10">ComEC/Rec2-related protein domain-containing protein</fullName>
    </recommendedName>
</protein>
<evidence type="ECO:0000256" key="1">
    <source>
        <dbReference type="ARBA" id="ARBA00004651"/>
    </source>
</evidence>
<evidence type="ECO:0000259" key="8">
    <source>
        <dbReference type="Pfam" id="PF13567"/>
    </source>
</evidence>
<feature type="transmembrane region" description="Helical" evidence="6">
    <location>
        <begin position="353"/>
        <end position="373"/>
    </location>
</feature>
<dbReference type="PANTHER" id="PTHR30619">
    <property type="entry name" value="DNA INTERNALIZATION/COMPETENCE PROTEIN COMEC/REC2"/>
    <property type="match status" value="1"/>
</dbReference>
<reference evidence="9" key="1">
    <citation type="journal article" date="2014" name="Front. Microbiol.">
        <title>High frequency of phylogenetically diverse reductive dehalogenase-homologous genes in deep subseafloor sedimentary metagenomes.</title>
        <authorList>
            <person name="Kawai M."/>
            <person name="Futagami T."/>
            <person name="Toyoda A."/>
            <person name="Takaki Y."/>
            <person name="Nishi S."/>
            <person name="Hori S."/>
            <person name="Arai W."/>
            <person name="Tsubouchi T."/>
            <person name="Morono Y."/>
            <person name="Uchiyama I."/>
            <person name="Ito T."/>
            <person name="Fujiyama A."/>
            <person name="Inagaki F."/>
            <person name="Takami H."/>
        </authorList>
    </citation>
    <scope>NUCLEOTIDE SEQUENCE</scope>
    <source>
        <strain evidence="9">Expedition CK06-06</strain>
    </source>
</reference>
<feature type="transmembrane region" description="Helical" evidence="6">
    <location>
        <begin position="149"/>
        <end position="165"/>
    </location>
</feature>
<evidence type="ECO:0000313" key="9">
    <source>
        <dbReference type="EMBL" id="GAH19856.1"/>
    </source>
</evidence>
<name>X1DG67_9ZZZZ</name>
<feature type="domain" description="DUF4131" evidence="8">
    <location>
        <begin position="1"/>
        <end position="58"/>
    </location>
</feature>
<comment type="caution">
    <text evidence="9">The sequence shown here is derived from an EMBL/GenBank/DDBJ whole genome shotgun (WGS) entry which is preliminary data.</text>
</comment>
<feature type="non-terminal residue" evidence="9">
    <location>
        <position position="455"/>
    </location>
</feature>
<evidence type="ECO:0000256" key="4">
    <source>
        <dbReference type="ARBA" id="ARBA00022989"/>
    </source>
</evidence>
<evidence type="ECO:0000259" key="7">
    <source>
        <dbReference type="Pfam" id="PF03772"/>
    </source>
</evidence>
<feature type="transmembrane region" description="Helical" evidence="6">
    <location>
        <begin position="259"/>
        <end position="282"/>
    </location>
</feature>
<dbReference type="NCBIfam" id="TIGR00360">
    <property type="entry name" value="ComEC_N-term"/>
    <property type="match status" value="1"/>
</dbReference>
<evidence type="ECO:0000256" key="6">
    <source>
        <dbReference type="SAM" id="Phobius"/>
    </source>
</evidence>
<comment type="subcellular location">
    <subcellularLocation>
        <location evidence="1">Cell membrane</location>
        <topology evidence="1">Multi-pass membrane protein</topology>
    </subcellularLocation>
</comment>
<feature type="transmembrane region" description="Helical" evidence="6">
    <location>
        <begin position="294"/>
        <end position="317"/>
    </location>
</feature>
<keyword evidence="3 6" id="KW-0812">Transmembrane</keyword>
<feature type="non-terminal residue" evidence="9">
    <location>
        <position position="1"/>
    </location>
</feature>
<dbReference type="Pfam" id="PF13567">
    <property type="entry name" value="DUF4131"/>
    <property type="match status" value="1"/>
</dbReference>
<dbReference type="Pfam" id="PF03772">
    <property type="entry name" value="Competence"/>
    <property type="match status" value="1"/>
</dbReference>
<organism evidence="9">
    <name type="scientific">marine sediment metagenome</name>
    <dbReference type="NCBI Taxonomy" id="412755"/>
    <lineage>
        <taxon>unclassified sequences</taxon>
        <taxon>metagenomes</taxon>
        <taxon>ecological metagenomes</taxon>
    </lineage>
</organism>
<feature type="transmembrane region" description="Helical" evidence="6">
    <location>
        <begin position="195"/>
        <end position="214"/>
    </location>
</feature>
<evidence type="ECO:0000256" key="2">
    <source>
        <dbReference type="ARBA" id="ARBA00022475"/>
    </source>
</evidence>
<dbReference type="InterPro" id="IPR025405">
    <property type="entry name" value="DUF4131"/>
</dbReference>